<evidence type="ECO:0000313" key="3">
    <source>
        <dbReference type="Proteomes" id="UP000176451"/>
    </source>
</evidence>
<dbReference type="PANTHER" id="PTHR24029:SF0">
    <property type="entry name" value="UVRABC SYSTEM PROTEIN B"/>
    <property type="match status" value="1"/>
</dbReference>
<dbReference type="PROSITE" id="PS51194">
    <property type="entry name" value="HELICASE_CTER"/>
    <property type="match status" value="1"/>
</dbReference>
<dbReference type="InterPro" id="IPR024759">
    <property type="entry name" value="UvrB_YAD/RRR_dom"/>
</dbReference>
<organism evidence="2 3">
    <name type="scientific">Candidatus Berkelbacteria bacterium RIFCSPHIGHO2_12_FULL_36_9</name>
    <dbReference type="NCBI Taxonomy" id="1797469"/>
    <lineage>
        <taxon>Bacteria</taxon>
        <taxon>Candidatus Berkelbacteria</taxon>
    </lineage>
</organism>
<dbReference type="GO" id="GO:0009380">
    <property type="term" value="C:excinuclease repair complex"/>
    <property type="evidence" value="ECO:0007669"/>
    <property type="project" value="InterPro"/>
</dbReference>
<evidence type="ECO:0000259" key="1">
    <source>
        <dbReference type="PROSITE" id="PS51194"/>
    </source>
</evidence>
<feature type="domain" description="Helicase C-terminal" evidence="1">
    <location>
        <begin position="99"/>
        <end position="265"/>
    </location>
</feature>
<dbReference type="InterPro" id="IPR004807">
    <property type="entry name" value="UvrB"/>
</dbReference>
<comment type="caution">
    <text evidence="2">The sequence shown here is derived from an EMBL/GenBank/DDBJ whole genome shotgun (WGS) entry which is preliminary data.</text>
</comment>
<dbReference type="InterPro" id="IPR027417">
    <property type="entry name" value="P-loop_NTPase"/>
</dbReference>
<dbReference type="STRING" id="1797469.A3F08_03035"/>
<dbReference type="Pfam" id="PF00271">
    <property type="entry name" value="Helicase_C"/>
    <property type="match status" value="1"/>
</dbReference>
<dbReference type="GO" id="GO:0005524">
    <property type="term" value="F:ATP binding"/>
    <property type="evidence" value="ECO:0007669"/>
    <property type="project" value="InterPro"/>
</dbReference>
<dbReference type="Proteomes" id="UP000176451">
    <property type="component" value="Unassembled WGS sequence"/>
</dbReference>
<reference evidence="2 3" key="1">
    <citation type="journal article" date="2016" name="Nat. Commun.">
        <title>Thousands of microbial genomes shed light on interconnected biogeochemical processes in an aquifer system.</title>
        <authorList>
            <person name="Anantharaman K."/>
            <person name="Brown C.T."/>
            <person name="Hug L.A."/>
            <person name="Sharon I."/>
            <person name="Castelle C.J."/>
            <person name="Probst A.J."/>
            <person name="Thomas B.C."/>
            <person name="Singh A."/>
            <person name="Wilkins M.J."/>
            <person name="Karaoz U."/>
            <person name="Brodie E.L."/>
            <person name="Williams K.H."/>
            <person name="Hubbard S.S."/>
            <person name="Banfield J.F."/>
        </authorList>
    </citation>
    <scope>NUCLEOTIDE SEQUENCE [LARGE SCALE GENOMIC DNA]</scope>
</reference>
<dbReference type="GO" id="GO:0016887">
    <property type="term" value="F:ATP hydrolysis activity"/>
    <property type="evidence" value="ECO:0007669"/>
    <property type="project" value="InterPro"/>
</dbReference>
<dbReference type="GO" id="GO:0003677">
    <property type="term" value="F:DNA binding"/>
    <property type="evidence" value="ECO:0007669"/>
    <property type="project" value="InterPro"/>
</dbReference>
<evidence type="ECO:0000313" key="2">
    <source>
        <dbReference type="EMBL" id="OGD66638.1"/>
    </source>
</evidence>
<sequence length="269" mass="30796">MDESHIGVPQVRGMYEGDKARKEILIQYGWRLPSALDNRPLKFNEFIERIGQTIFTSATPGKWELEKSSQIVEQVIRPTGLIDPPIEVRPVFTLFGYSQTDDFIIESKKIIANGGRVIANVLTKKMAEDLTEFLNKEKLKVNYLHSDVETLKRTEILTSFRRGEFDILVGVNLLREGLDLPEVSLVAIMDADREGFLRSEQSLIQTMGRASRNVTGKVILYADTITESMRKAINEVERRRKLQSEYNKKHGITPTTIVKKIERMLDLEN</sequence>
<dbReference type="Gene3D" id="3.40.50.300">
    <property type="entry name" value="P-loop containing nucleotide triphosphate hydrolases"/>
    <property type="match status" value="2"/>
</dbReference>
<dbReference type="SMART" id="SM00490">
    <property type="entry name" value="HELICc"/>
    <property type="match status" value="1"/>
</dbReference>
<dbReference type="Pfam" id="PF12344">
    <property type="entry name" value="UvrB"/>
    <property type="match status" value="1"/>
</dbReference>
<dbReference type="EMBL" id="MEZV01000032">
    <property type="protein sequence ID" value="OGD66638.1"/>
    <property type="molecule type" value="Genomic_DNA"/>
</dbReference>
<dbReference type="InterPro" id="IPR001650">
    <property type="entry name" value="Helicase_C-like"/>
</dbReference>
<accession>A0A1F5EGW6</accession>
<dbReference type="AlphaFoldDB" id="A0A1F5EGW6"/>
<name>A0A1F5EGW6_9BACT</name>
<proteinExistence type="predicted"/>
<gene>
    <name evidence="2" type="ORF">A3F08_03035</name>
</gene>
<dbReference type="PANTHER" id="PTHR24029">
    <property type="entry name" value="UVRABC SYSTEM PROTEIN B"/>
    <property type="match status" value="1"/>
</dbReference>
<dbReference type="SUPFAM" id="SSF52540">
    <property type="entry name" value="P-loop containing nucleoside triphosphate hydrolases"/>
    <property type="match status" value="2"/>
</dbReference>
<protein>
    <recommendedName>
        <fullName evidence="1">Helicase C-terminal domain-containing protein</fullName>
    </recommendedName>
</protein>
<dbReference type="GO" id="GO:0006289">
    <property type="term" value="P:nucleotide-excision repair"/>
    <property type="evidence" value="ECO:0007669"/>
    <property type="project" value="InterPro"/>
</dbReference>